<protein>
    <submittedName>
        <fullName evidence="3">DUF4255 domain-containing protein</fullName>
    </submittedName>
</protein>
<feature type="region of interest" description="Disordered" evidence="1">
    <location>
        <begin position="299"/>
        <end position="318"/>
    </location>
</feature>
<evidence type="ECO:0000313" key="3">
    <source>
        <dbReference type="EMBL" id="MEP0866626.1"/>
    </source>
</evidence>
<proteinExistence type="predicted"/>
<evidence type="ECO:0000256" key="1">
    <source>
        <dbReference type="SAM" id="MobiDB-lite"/>
    </source>
</evidence>
<evidence type="ECO:0000313" key="4">
    <source>
        <dbReference type="Proteomes" id="UP001442494"/>
    </source>
</evidence>
<comment type="caution">
    <text evidence="3">The sequence shown here is derived from an EMBL/GenBank/DDBJ whole genome shotgun (WGS) entry which is preliminary data.</text>
</comment>
<feature type="domain" description="Pvc16 N-terminal" evidence="2">
    <location>
        <begin position="9"/>
        <end position="197"/>
    </location>
</feature>
<dbReference type="Proteomes" id="UP001442494">
    <property type="component" value="Unassembled WGS sequence"/>
</dbReference>
<gene>
    <name evidence="3" type="ORF">NDI37_19395</name>
</gene>
<organism evidence="3 4">
    <name type="scientific">Funiculus sociatus GB2-A5</name>
    <dbReference type="NCBI Taxonomy" id="2933946"/>
    <lineage>
        <taxon>Bacteria</taxon>
        <taxon>Bacillati</taxon>
        <taxon>Cyanobacteriota</taxon>
        <taxon>Cyanophyceae</taxon>
        <taxon>Coleofasciculales</taxon>
        <taxon>Coleofasciculaceae</taxon>
        <taxon>Funiculus</taxon>
    </lineage>
</organism>
<name>A0ABV0JT99_9CYAN</name>
<dbReference type="InterPro" id="IPR025351">
    <property type="entry name" value="Pvc16_N"/>
</dbReference>
<reference evidence="3 4" key="1">
    <citation type="submission" date="2022-04" db="EMBL/GenBank/DDBJ databases">
        <title>Positive selection, recombination, and allopatry shape intraspecific diversity of widespread and dominant cyanobacteria.</title>
        <authorList>
            <person name="Wei J."/>
            <person name="Shu W."/>
            <person name="Hu C."/>
        </authorList>
    </citation>
    <scope>NUCLEOTIDE SEQUENCE [LARGE SCALE GENOMIC DNA]</scope>
    <source>
        <strain evidence="3 4">GB2-A5</strain>
    </source>
</reference>
<dbReference type="Pfam" id="PF14065">
    <property type="entry name" value="Pvc16_N"/>
    <property type="match status" value="1"/>
</dbReference>
<accession>A0ABV0JT99</accession>
<keyword evidence="4" id="KW-1185">Reference proteome</keyword>
<feature type="compositionally biased region" description="Polar residues" evidence="1">
    <location>
        <begin position="302"/>
        <end position="318"/>
    </location>
</feature>
<sequence>MSNYLAIATVTAALQRTLQAVVQVDVDGARVTMVRPSNLGSGTPETGVNLYLYQVTLNSVWRNNADVRNRNRKGEMAKRSHNALDLHYMISFYGNEVELEPQRLLGSVVRTLKDQSTLTQEMIWDTIADSNFTYLADSNLSEQVEEIDFVPMDLSLEDLSKVWSVFFQTPYTLSVAYRATVVIIEGEESAQKALPVRDYKFSGVMPFPNQPVIDRVVSQAGRFQPISTDSTLVIWGKHLKSSITQVRLGEVEVTPSEVQDNQIVLPLSSFPASSLQAGVQSLQVIHRISTGTEAVSMGVESAATSRGNSTPTLSLQRSLQRGVESNVAPFVLRPTITEVSVSNIQESRDELYSADVIVQVNVTIGNKQRVVMALNERSINNPVAYLFDALPRRNDTNLVTVPVRDVKPGEYLVRLHVDGAESLLSVDMDKGSPTFQQYISPKVIIS</sequence>
<evidence type="ECO:0000259" key="2">
    <source>
        <dbReference type="Pfam" id="PF14065"/>
    </source>
</evidence>
<dbReference type="EMBL" id="JAMPKK010000047">
    <property type="protein sequence ID" value="MEP0866626.1"/>
    <property type="molecule type" value="Genomic_DNA"/>
</dbReference>
<dbReference type="RefSeq" id="WP_190421263.1">
    <property type="nucleotide sequence ID" value="NZ_JAMPKK010000047.1"/>
</dbReference>